<dbReference type="Gene3D" id="2.60.320.10">
    <property type="entry name" value="N-utilization substance G protein NusG, insert domain"/>
    <property type="match status" value="1"/>
</dbReference>
<accession>A0AAE3AP79</accession>
<dbReference type="Proteomes" id="UP001198962">
    <property type="component" value="Unassembled WGS sequence"/>
</dbReference>
<organism evidence="2 3">
    <name type="scientific">Brotaphodocola catenula</name>
    <dbReference type="NCBI Taxonomy" id="2885361"/>
    <lineage>
        <taxon>Bacteria</taxon>
        <taxon>Bacillati</taxon>
        <taxon>Bacillota</taxon>
        <taxon>Clostridia</taxon>
        <taxon>Lachnospirales</taxon>
        <taxon>Lachnospiraceae</taxon>
        <taxon>Brotaphodocola</taxon>
    </lineage>
</organism>
<sequence>MRKKTNLLITLALAVLCIGLLGAWMILRQKGNSQNLAEIVYQGELIRTVDLSSVKETETFTVGEPGAQNTIQISPDGIGVIEADCRDQICVKQGIRSHGPEPIVCLPHKLSIRFKDSTESSDRSEGTDDNQALDAVTGR</sequence>
<proteinExistence type="predicted"/>
<evidence type="ECO:0000256" key="1">
    <source>
        <dbReference type="SAM" id="MobiDB-lite"/>
    </source>
</evidence>
<dbReference type="AlphaFoldDB" id="A0AAE3AP79"/>
<dbReference type="InterPro" id="IPR038690">
    <property type="entry name" value="NusG_2_sf"/>
</dbReference>
<comment type="caution">
    <text evidence="2">The sequence shown here is derived from an EMBL/GenBank/DDBJ whole genome shotgun (WGS) entry which is preliminary data.</text>
</comment>
<dbReference type="Pfam" id="PF07009">
    <property type="entry name" value="NusG_II"/>
    <property type="match status" value="1"/>
</dbReference>
<evidence type="ECO:0000313" key="2">
    <source>
        <dbReference type="EMBL" id="MCC2164321.1"/>
    </source>
</evidence>
<evidence type="ECO:0000313" key="3">
    <source>
        <dbReference type="Proteomes" id="UP001198962"/>
    </source>
</evidence>
<dbReference type="EMBL" id="JAJEPU010000011">
    <property type="protein sequence ID" value="MCC2164321.1"/>
    <property type="molecule type" value="Genomic_DNA"/>
</dbReference>
<reference evidence="2" key="1">
    <citation type="submission" date="2021-10" db="EMBL/GenBank/DDBJ databases">
        <title>Anaerobic single-cell dispensing facilitates the cultivation of human gut bacteria.</title>
        <authorList>
            <person name="Afrizal A."/>
        </authorList>
    </citation>
    <scope>NUCLEOTIDE SEQUENCE</scope>
    <source>
        <strain evidence="2">CLA-AA-H274</strain>
    </source>
</reference>
<name>A0AAE3AP79_9FIRM</name>
<feature type="region of interest" description="Disordered" evidence="1">
    <location>
        <begin position="116"/>
        <end position="139"/>
    </location>
</feature>
<feature type="compositionally biased region" description="Basic and acidic residues" evidence="1">
    <location>
        <begin position="116"/>
        <end position="126"/>
    </location>
</feature>
<gene>
    <name evidence="2" type="ORF">LKD32_05410</name>
</gene>
<keyword evidence="3" id="KW-1185">Reference proteome</keyword>
<dbReference type="RefSeq" id="WP_308450992.1">
    <property type="nucleotide sequence ID" value="NZ_JAJEPU010000011.1"/>
</dbReference>
<protein>
    <submittedName>
        <fullName evidence="2">NusG domain II-containing protein</fullName>
    </submittedName>
</protein>